<proteinExistence type="predicted"/>
<evidence type="ECO:0000313" key="2">
    <source>
        <dbReference type="Proteomes" id="UP000076532"/>
    </source>
</evidence>
<sequence length="129" mass="14882">MGMMWLIRRRMRRRDMKISNDPVEALLEPLLCIVLLQPVPEPNARLLLLSPRHLFPRTAHDNVEVHPEDSHTQIISRAEVSKVARLQEFLNSYSLALSSRPRIFSALGPQMVTCTAIFSLRLILNEWTV</sequence>
<gene>
    <name evidence="1" type="ORF">FIBSPDRAFT_877693</name>
</gene>
<name>A0A167VSJ1_9AGAM</name>
<keyword evidence="2" id="KW-1185">Reference proteome</keyword>
<dbReference type="AlphaFoldDB" id="A0A167VSJ1"/>
<evidence type="ECO:0000313" key="1">
    <source>
        <dbReference type="EMBL" id="KZP05323.1"/>
    </source>
</evidence>
<dbReference type="EMBL" id="KV417847">
    <property type="protein sequence ID" value="KZP05323.1"/>
    <property type="molecule type" value="Genomic_DNA"/>
</dbReference>
<organism evidence="1 2">
    <name type="scientific">Athelia psychrophila</name>
    <dbReference type="NCBI Taxonomy" id="1759441"/>
    <lineage>
        <taxon>Eukaryota</taxon>
        <taxon>Fungi</taxon>
        <taxon>Dikarya</taxon>
        <taxon>Basidiomycota</taxon>
        <taxon>Agaricomycotina</taxon>
        <taxon>Agaricomycetes</taxon>
        <taxon>Agaricomycetidae</taxon>
        <taxon>Atheliales</taxon>
        <taxon>Atheliaceae</taxon>
        <taxon>Athelia</taxon>
    </lineage>
</organism>
<dbReference type="Proteomes" id="UP000076532">
    <property type="component" value="Unassembled WGS sequence"/>
</dbReference>
<reference evidence="1 2" key="1">
    <citation type="journal article" date="2016" name="Mol. Biol. Evol.">
        <title>Comparative Genomics of Early-Diverging Mushroom-Forming Fungi Provides Insights into the Origins of Lignocellulose Decay Capabilities.</title>
        <authorList>
            <person name="Nagy L.G."/>
            <person name="Riley R."/>
            <person name="Tritt A."/>
            <person name="Adam C."/>
            <person name="Daum C."/>
            <person name="Floudas D."/>
            <person name="Sun H."/>
            <person name="Yadav J.S."/>
            <person name="Pangilinan J."/>
            <person name="Larsson K.H."/>
            <person name="Matsuura K."/>
            <person name="Barry K."/>
            <person name="Labutti K."/>
            <person name="Kuo R."/>
            <person name="Ohm R.A."/>
            <person name="Bhattacharya S.S."/>
            <person name="Shirouzu T."/>
            <person name="Yoshinaga Y."/>
            <person name="Martin F.M."/>
            <person name="Grigoriev I.V."/>
            <person name="Hibbett D.S."/>
        </authorList>
    </citation>
    <scope>NUCLEOTIDE SEQUENCE [LARGE SCALE GENOMIC DNA]</scope>
    <source>
        <strain evidence="1 2">CBS 109695</strain>
    </source>
</reference>
<protein>
    <submittedName>
        <fullName evidence="1">Uncharacterized protein</fullName>
    </submittedName>
</protein>
<accession>A0A167VSJ1</accession>